<name>A0A7D9IRV2_PARCT</name>
<protein>
    <submittedName>
        <fullName evidence="1">Uncharacterized protein</fullName>
    </submittedName>
</protein>
<comment type="caution">
    <text evidence="1">The sequence shown here is derived from an EMBL/GenBank/DDBJ whole genome shotgun (WGS) entry which is preliminary data.</text>
</comment>
<keyword evidence="2" id="KW-1185">Reference proteome</keyword>
<organism evidence="1 2">
    <name type="scientific">Paramuricea clavata</name>
    <name type="common">Red gorgonian</name>
    <name type="synonym">Violescent sea-whip</name>
    <dbReference type="NCBI Taxonomy" id="317549"/>
    <lineage>
        <taxon>Eukaryota</taxon>
        <taxon>Metazoa</taxon>
        <taxon>Cnidaria</taxon>
        <taxon>Anthozoa</taxon>
        <taxon>Octocorallia</taxon>
        <taxon>Malacalcyonacea</taxon>
        <taxon>Plexauridae</taxon>
        <taxon>Paramuricea</taxon>
    </lineage>
</organism>
<dbReference type="Gene3D" id="3.30.450.20">
    <property type="entry name" value="PAS domain"/>
    <property type="match status" value="1"/>
</dbReference>
<evidence type="ECO:0000313" key="2">
    <source>
        <dbReference type="Proteomes" id="UP001152795"/>
    </source>
</evidence>
<dbReference type="AlphaFoldDB" id="A0A7D9IRV2"/>
<dbReference type="Proteomes" id="UP001152795">
    <property type="component" value="Unassembled WGS sequence"/>
</dbReference>
<accession>A0A7D9IRV2</accession>
<gene>
    <name evidence="1" type="ORF">PACLA_8A089126</name>
</gene>
<sequence length="291" mass="33591">MILANIFLDRAVVKFSEQSFEKPYDYAILEETKMTIDAFKNYIKDGRPNPEPKFRPGVREMTMAGLKADLIWVNDVSKFEDYVSSLRYATTNGVIFTKPGVIIDKNYDPTKRLWFENALNNKGKLTLTTPYLDPFGAGFLVDIVHSLYEGKSSRQHDASDEVVAVLDASLDLFRFYRLFTEVYPECREKYRCFIMDKSGFLIMHNSFTDFETVSDLKKLAENIGNTHITMKEKSVAEDMIKKKILYRKKCKDFKNITNNIFYEVKVSGNLLITKNCPKYQIAPLKGTTAYL</sequence>
<dbReference type="GO" id="GO:0005245">
    <property type="term" value="F:voltage-gated calcium channel activity"/>
    <property type="evidence" value="ECO:0007669"/>
    <property type="project" value="TreeGrafter"/>
</dbReference>
<dbReference type="EMBL" id="CACRXK020009456">
    <property type="protein sequence ID" value="CAB4017234.1"/>
    <property type="molecule type" value="Genomic_DNA"/>
</dbReference>
<reference evidence="1" key="1">
    <citation type="submission" date="2020-04" db="EMBL/GenBank/DDBJ databases">
        <authorList>
            <person name="Alioto T."/>
            <person name="Alioto T."/>
            <person name="Gomez Garrido J."/>
        </authorList>
    </citation>
    <scope>NUCLEOTIDE SEQUENCE</scope>
    <source>
        <strain evidence="1">A484AB</strain>
    </source>
</reference>
<dbReference type="GO" id="GO:0005891">
    <property type="term" value="C:voltage-gated calcium channel complex"/>
    <property type="evidence" value="ECO:0007669"/>
    <property type="project" value="TreeGrafter"/>
</dbReference>
<dbReference type="OrthoDB" id="10048172at2759"/>
<evidence type="ECO:0000313" key="1">
    <source>
        <dbReference type="EMBL" id="CAB4017234.1"/>
    </source>
</evidence>
<dbReference type="PANTHER" id="PTHR10166">
    <property type="entry name" value="VOLTAGE-DEPENDENT CALCIUM CHANNEL SUBUNIT ALPHA-2/DELTA-RELATED"/>
    <property type="match status" value="1"/>
</dbReference>
<dbReference type="PANTHER" id="PTHR10166:SF66">
    <property type="entry name" value="VWFA AND CACHE DOMAIN-CONTAINING PROTEIN CG16868"/>
    <property type="match status" value="1"/>
</dbReference>
<proteinExistence type="predicted"/>
<feature type="non-terminal residue" evidence="1">
    <location>
        <position position="291"/>
    </location>
</feature>
<dbReference type="InterPro" id="IPR051173">
    <property type="entry name" value="Ca_channel_alpha-2/delta"/>
</dbReference>